<proteinExistence type="predicted"/>
<dbReference type="EMBL" id="VUJU01000168">
    <property type="protein sequence ID" value="KAF0772491.1"/>
    <property type="molecule type" value="Genomic_DNA"/>
</dbReference>
<dbReference type="Proteomes" id="UP000478052">
    <property type="component" value="Unassembled WGS sequence"/>
</dbReference>
<name>A0A6G0ZMR2_APHCR</name>
<sequence length="128" mass="13360">MNGGRVAKRLLAVVLALSTLVTLGLYYNGLSTGGGGVWGGGRTDDRPQPQPAALLPAIEWPQRPGDDSAANDVAPSGPGKRPGSAPRHRPAPMSATVDRDTCPVLGLANTTIDTAAEFSRFEFQVRPI</sequence>
<gene>
    <name evidence="2" type="ORF">FWK35_00019910</name>
</gene>
<organism evidence="2 3">
    <name type="scientific">Aphis craccivora</name>
    <name type="common">Cowpea aphid</name>
    <dbReference type="NCBI Taxonomy" id="307492"/>
    <lineage>
        <taxon>Eukaryota</taxon>
        <taxon>Metazoa</taxon>
        <taxon>Ecdysozoa</taxon>
        <taxon>Arthropoda</taxon>
        <taxon>Hexapoda</taxon>
        <taxon>Insecta</taxon>
        <taxon>Pterygota</taxon>
        <taxon>Neoptera</taxon>
        <taxon>Paraneoptera</taxon>
        <taxon>Hemiptera</taxon>
        <taxon>Sternorrhyncha</taxon>
        <taxon>Aphidomorpha</taxon>
        <taxon>Aphidoidea</taxon>
        <taxon>Aphididae</taxon>
        <taxon>Aphidini</taxon>
        <taxon>Aphis</taxon>
        <taxon>Aphis</taxon>
    </lineage>
</organism>
<feature type="region of interest" description="Disordered" evidence="1">
    <location>
        <begin position="60"/>
        <end position="98"/>
    </location>
</feature>
<keyword evidence="3" id="KW-1185">Reference proteome</keyword>
<evidence type="ECO:0000313" key="2">
    <source>
        <dbReference type="EMBL" id="KAF0772491.1"/>
    </source>
</evidence>
<dbReference type="AlphaFoldDB" id="A0A6G0ZMR2"/>
<evidence type="ECO:0000256" key="1">
    <source>
        <dbReference type="SAM" id="MobiDB-lite"/>
    </source>
</evidence>
<protein>
    <submittedName>
        <fullName evidence="2">Alpha-mannosidase 2</fullName>
    </submittedName>
</protein>
<comment type="caution">
    <text evidence="2">The sequence shown here is derived from an EMBL/GenBank/DDBJ whole genome shotgun (WGS) entry which is preliminary data.</text>
</comment>
<reference evidence="2 3" key="1">
    <citation type="submission" date="2019-08" db="EMBL/GenBank/DDBJ databases">
        <title>Whole genome of Aphis craccivora.</title>
        <authorList>
            <person name="Voronova N.V."/>
            <person name="Shulinski R.S."/>
            <person name="Bandarenka Y.V."/>
            <person name="Zhorov D.G."/>
            <person name="Warner D."/>
        </authorList>
    </citation>
    <scope>NUCLEOTIDE SEQUENCE [LARGE SCALE GENOMIC DNA]</scope>
    <source>
        <strain evidence="2">180601</strain>
        <tissue evidence="2">Whole Body</tissue>
    </source>
</reference>
<evidence type="ECO:0000313" key="3">
    <source>
        <dbReference type="Proteomes" id="UP000478052"/>
    </source>
</evidence>
<dbReference type="OrthoDB" id="10587673at2759"/>
<accession>A0A6G0ZMR2</accession>